<dbReference type="CDD" id="cd03262">
    <property type="entry name" value="ABC_HisP_GlnQ"/>
    <property type="match status" value="1"/>
</dbReference>
<comment type="subcellular location">
    <subcellularLocation>
        <location evidence="1">Cell membrane</location>
        <topology evidence="1">Peripheral membrane protein</topology>
    </subcellularLocation>
</comment>
<keyword evidence="4" id="KW-0547">Nucleotide-binding</keyword>
<proteinExistence type="predicted"/>
<dbReference type="PROSITE" id="PS00211">
    <property type="entry name" value="ABC_TRANSPORTER_1"/>
    <property type="match status" value="1"/>
</dbReference>
<dbReference type="InterPro" id="IPR050086">
    <property type="entry name" value="MetN_ABC_transporter-like"/>
</dbReference>
<dbReference type="GO" id="GO:0005524">
    <property type="term" value="F:ATP binding"/>
    <property type="evidence" value="ECO:0007669"/>
    <property type="project" value="UniProtKB-KW"/>
</dbReference>
<evidence type="ECO:0000256" key="6">
    <source>
        <dbReference type="ARBA" id="ARBA00023136"/>
    </source>
</evidence>
<dbReference type="EMBL" id="CP011102">
    <property type="protein sequence ID" value="AQY52073.1"/>
    <property type="molecule type" value="Genomic_DNA"/>
</dbReference>
<reference evidence="9" key="1">
    <citation type="submission" date="2015-03" db="EMBL/GenBank/DDBJ databases">
        <authorList>
            <person name="Ferrari E."/>
            <person name="Walter M.C."/>
            <person name="Huptas C."/>
            <person name="Scherer S."/>
            <person name="Mueller-Herbst S."/>
        </authorList>
    </citation>
    <scope>NUCLEOTIDE SEQUENCE [LARGE SCALE GENOMIC DNA]</scope>
    <source>
        <strain evidence="9">LWP01</strain>
    </source>
</reference>
<keyword evidence="6" id="KW-0472">Membrane</keyword>
<evidence type="ECO:0000256" key="3">
    <source>
        <dbReference type="ARBA" id="ARBA00022475"/>
    </source>
</evidence>
<evidence type="ECO:0000256" key="5">
    <source>
        <dbReference type="ARBA" id="ARBA00022840"/>
    </source>
</evidence>
<evidence type="ECO:0000256" key="2">
    <source>
        <dbReference type="ARBA" id="ARBA00022448"/>
    </source>
</evidence>
<gene>
    <name evidence="8" type="ORF">UE46_14305</name>
</gene>
<dbReference type="PANTHER" id="PTHR43166:SF35">
    <property type="entry name" value="L-CYSTINE IMPORT ATP-BINDING PROTEIN TCYN"/>
    <property type="match status" value="1"/>
</dbReference>
<feature type="domain" description="ABC transporter" evidence="7">
    <location>
        <begin position="2"/>
        <end position="239"/>
    </location>
</feature>
<evidence type="ECO:0000313" key="8">
    <source>
        <dbReference type="EMBL" id="AQY52073.1"/>
    </source>
</evidence>
<organism evidence="8 9">
    <name type="scientific">Listeria weihenstephanensis</name>
    <dbReference type="NCBI Taxonomy" id="1006155"/>
    <lineage>
        <taxon>Bacteria</taxon>
        <taxon>Bacillati</taxon>
        <taxon>Bacillota</taxon>
        <taxon>Bacilli</taxon>
        <taxon>Bacillales</taxon>
        <taxon>Listeriaceae</taxon>
        <taxon>Listeria</taxon>
    </lineage>
</organism>
<dbReference type="PROSITE" id="PS50893">
    <property type="entry name" value="ABC_TRANSPORTER_2"/>
    <property type="match status" value="1"/>
</dbReference>
<dbReference type="InterPro" id="IPR030679">
    <property type="entry name" value="ABC_ATPase_HisP-typ"/>
</dbReference>
<keyword evidence="9" id="KW-1185">Reference proteome</keyword>
<accession>A0A1S7FXC1</accession>
<evidence type="ECO:0000256" key="4">
    <source>
        <dbReference type="ARBA" id="ARBA00022741"/>
    </source>
</evidence>
<keyword evidence="5 8" id="KW-0067">ATP-binding</keyword>
<dbReference type="FunFam" id="3.40.50.300:FF:000020">
    <property type="entry name" value="Amino acid ABC transporter ATP-binding component"/>
    <property type="match status" value="1"/>
</dbReference>
<dbReference type="Gene3D" id="3.40.50.300">
    <property type="entry name" value="P-loop containing nucleotide triphosphate hydrolases"/>
    <property type="match status" value="1"/>
</dbReference>
<protein>
    <submittedName>
        <fullName evidence="8">Amino acid ABC transporter ATP-binding protein</fullName>
    </submittedName>
</protein>
<dbReference type="KEGG" id="lwi:UE46_14305"/>
<evidence type="ECO:0000259" key="7">
    <source>
        <dbReference type="PROSITE" id="PS50893"/>
    </source>
</evidence>
<dbReference type="Proteomes" id="UP000223060">
    <property type="component" value="Chromosome"/>
</dbReference>
<dbReference type="InterPro" id="IPR003439">
    <property type="entry name" value="ABC_transporter-like_ATP-bd"/>
</dbReference>
<dbReference type="SUPFAM" id="SSF52540">
    <property type="entry name" value="P-loop containing nucleoside triphosphate hydrolases"/>
    <property type="match status" value="1"/>
</dbReference>
<dbReference type="GO" id="GO:0005886">
    <property type="term" value="C:plasma membrane"/>
    <property type="evidence" value="ECO:0007669"/>
    <property type="project" value="UniProtKB-SubCell"/>
</dbReference>
<dbReference type="InterPro" id="IPR027417">
    <property type="entry name" value="P-loop_NTPase"/>
</dbReference>
<dbReference type="GO" id="GO:0016887">
    <property type="term" value="F:ATP hydrolysis activity"/>
    <property type="evidence" value="ECO:0007669"/>
    <property type="project" value="InterPro"/>
</dbReference>
<dbReference type="PANTHER" id="PTHR43166">
    <property type="entry name" value="AMINO ACID IMPORT ATP-BINDING PROTEIN"/>
    <property type="match status" value="1"/>
</dbReference>
<dbReference type="InterPro" id="IPR003593">
    <property type="entry name" value="AAA+_ATPase"/>
</dbReference>
<dbReference type="PIRSF" id="PIRSF039085">
    <property type="entry name" value="ABC_ATPase_HisP"/>
    <property type="match status" value="1"/>
</dbReference>
<dbReference type="InterPro" id="IPR017871">
    <property type="entry name" value="ABC_transporter-like_CS"/>
</dbReference>
<evidence type="ECO:0000313" key="9">
    <source>
        <dbReference type="Proteomes" id="UP000223060"/>
    </source>
</evidence>
<dbReference type="AlphaFoldDB" id="A0A1S7FXC1"/>
<keyword evidence="2" id="KW-0813">Transport</keyword>
<evidence type="ECO:0000256" key="1">
    <source>
        <dbReference type="ARBA" id="ARBA00004202"/>
    </source>
</evidence>
<dbReference type="Pfam" id="PF00005">
    <property type="entry name" value="ABC_tran"/>
    <property type="match status" value="1"/>
</dbReference>
<dbReference type="SMART" id="SM00382">
    <property type="entry name" value="AAA"/>
    <property type="match status" value="1"/>
</dbReference>
<dbReference type="GO" id="GO:0015424">
    <property type="term" value="F:ABC-type amino acid transporter activity"/>
    <property type="evidence" value="ECO:0007669"/>
    <property type="project" value="InterPro"/>
</dbReference>
<name>A0A1S7FXC1_9LIST</name>
<dbReference type="RefSeq" id="WP_051492980.1">
    <property type="nucleotide sequence ID" value="NZ_CP011102.1"/>
</dbReference>
<sequence length="269" mass="29295">MIRLQGIKKQFGEQEVLKGIDLTINKGEVITILGPSGSGKTTLLRCLNYLEKPNGGLIEIGDVTVATEKATKKDIIALRKQTAMVFQHYNLFAHKTVIQNVMEGLIIAQKVKKAEARERSEAILAKVGLGDKLDFYPSQLSGGQQQRVGIARALVLNPEVILFDEPTSALDPELVGEVLAVIKSIAEEGMTMVVVTHEMQFAKEVSDHVLFMADGVVVEEGSPAELFGAPKQERTRQFLKRISGDVTVPPVVVPPIEAWVATPSNPTAF</sequence>
<keyword evidence="3" id="KW-1003">Cell membrane</keyword>